<organism evidence="1 2">
    <name type="scientific">Clostridioides difficile</name>
    <name type="common">Peptoclostridium difficile</name>
    <dbReference type="NCBI Taxonomy" id="1496"/>
    <lineage>
        <taxon>Bacteria</taxon>
        <taxon>Bacillati</taxon>
        <taxon>Bacillota</taxon>
        <taxon>Clostridia</taxon>
        <taxon>Peptostreptococcales</taxon>
        <taxon>Peptostreptococcaceae</taxon>
        <taxon>Clostridioides</taxon>
    </lineage>
</organism>
<dbReference type="EMBL" id="DAEPXK010000075">
    <property type="protein sequence ID" value="HBH1544344.1"/>
    <property type="molecule type" value="Genomic_DNA"/>
</dbReference>
<dbReference type="Proteomes" id="UP000878956">
    <property type="component" value="Unassembled WGS sequence"/>
</dbReference>
<proteinExistence type="predicted"/>
<reference evidence="1" key="2">
    <citation type="submission" date="2021-06" db="EMBL/GenBank/DDBJ databases">
        <authorList>
            <consortium name="NCBI Pathogen Detection Project"/>
        </authorList>
    </citation>
    <scope>NUCLEOTIDE SEQUENCE</scope>
    <source>
        <strain evidence="1">HN1000</strain>
    </source>
</reference>
<evidence type="ECO:0000313" key="2">
    <source>
        <dbReference type="Proteomes" id="UP000878956"/>
    </source>
</evidence>
<gene>
    <name evidence="1" type="ORF">KRM00_003893</name>
</gene>
<accession>A0AAN5VQA6</accession>
<reference evidence="1" key="1">
    <citation type="journal article" date="2018" name="Genome Biol.">
        <title>SKESA: strategic k-mer extension for scrupulous assemblies.</title>
        <authorList>
            <person name="Souvorov A."/>
            <person name="Agarwala R."/>
            <person name="Lipman D.J."/>
        </authorList>
    </citation>
    <scope>NUCLEOTIDE SEQUENCE</scope>
    <source>
        <strain evidence="1">HN1000</strain>
    </source>
</reference>
<dbReference type="RefSeq" id="WP_009899525.1">
    <property type="nucleotide sequence ID" value="NZ_CP037850.1"/>
</dbReference>
<name>A0AAN5VQA6_CLODI</name>
<evidence type="ECO:0000313" key="1">
    <source>
        <dbReference type="EMBL" id="HBH1544344.1"/>
    </source>
</evidence>
<sequence>MKNNLLEALKEKKILKKSIGEGLKVEDIFSMPSYKRPLRQVKDDLVIYYISNNNVKKKYVVFGGEKYRVIKQIKDNNAIVYYIPLFVLKNYFNDLDEFDYIYDSLDEIGLF</sequence>
<protein>
    <submittedName>
        <fullName evidence="1">Uncharacterized protein</fullName>
    </submittedName>
</protein>
<comment type="caution">
    <text evidence="1">The sequence shown here is derived from an EMBL/GenBank/DDBJ whole genome shotgun (WGS) entry which is preliminary data.</text>
</comment>
<dbReference type="AlphaFoldDB" id="A0AAN5VQA6"/>